<proteinExistence type="predicted"/>
<name>A0A9P6PT91_9FUNG</name>
<reference evidence="2" key="1">
    <citation type="journal article" date="2020" name="Fungal Divers.">
        <title>Resolving the Mortierellaceae phylogeny through synthesis of multi-gene phylogenetics and phylogenomics.</title>
        <authorList>
            <person name="Vandepol N."/>
            <person name="Liber J."/>
            <person name="Desiro A."/>
            <person name="Na H."/>
            <person name="Kennedy M."/>
            <person name="Barry K."/>
            <person name="Grigoriev I.V."/>
            <person name="Miller A.N."/>
            <person name="O'Donnell K."/>
            <person name="Stajich J.E."/>
            <person name="Bonito G."/>
        </authorList>
    </citation>
    <scope>NUCLEOTIDE SEQUENCE</scope>
    <source>
        <strain evidence="2">BC1065</strain>
    </source>
</reference>
<dbReference type="AlphaFoldDB" id="A0A9P6PT91"/>
<dbReference type="OrthoDB" id="2448135at2759"/>
<feature type="compositionally biased region" description="Low complexity" evidence="1">
    <location>
        <begin position="82"/>
        <end position="92"/>
    </location>
</feature>
<feature type="compositionally biased region" description="Polar residues" evidence="1">
    <location>
        <begin position="117"/>
        <end position="129"/>
    </location>
</feature>
<comment type="caution">
    <text evidence="2">The sequence shown here is derived from an EMBL/GenBank/DDBJ whole genome shotgun (WGS) entry which is preliminary data.</text>
</comment>
<protein>
    <submittedName>
        <fullName evidence="2">Uncharacterized protein</fullName>
    </submittedName>
</protein>
<feature type="compositionally biased region" description="Polar residues" evidence="1">
    <location>
        <begin position="46"/>
        <end position="74"/>
    </location>
</feature>
<sequence length="250" mass="27451">MERLLTAENLSRHTLHHKGLNVKRDFVQEYLDALPPWEPAPRASSVGRQAQGTSTKEQPSQPPTSKRCQSSPNHHANRNRKQQNNSSRPQQPLHSPVAGLQAEPGLPANNKRKTGDTKQSILDTNSTPISPEVPAPPKEGNSKNQRRKAAKRARQEEQKAKRRRKQAPAQESELDTVAQEIQQLDVGQSNTTSRDPPSRPQVVPSSGGPITRSRSSRRGSKNQKTPNAAATAATAAPQPVGTRTKTRDKK</sequence>
<organism evidence="2 3">
    <name type="scientific">Actinomortierella ambigua</name>
    <dbReference type="NCBI Taxonomy" id="1343610"/>
    <lineage>
        <taxon>Eukaryota</taxon>
        <taxon>Fungi</taxon>
        <taxon>Fungi incertae sedis</taxon>
        <taxon>Mucoromycota</taxon>
        <taxon>Mortierellomycotina</taxon>
        <taxon>Mortierellomycetes</taxon>
        <taxon>Mortierellales</taxon>
        <taxon>Mortierellaceae</taxon>
        <taxon>Actinomortierella</taxon>
    </lineage>
</organism>
<dbReference type="EMBL" id="JAAAJB010000570">
    <property type="protein sequence ID" value="KAG0253603.1"/>
    <property type="molecule type" value="Genomic_DNA"/>
</dbReference>
<feature type="region of interest" description="Disordered" evidence="1">
    <location>
        <begin position="1"/>
        <end position="23"/>
    </location>
</feature>
<gene>
    <name evidence="2" type="ORF">DFQ27_007326</name>
</gene>
<dbReference type="Proteomes" id="UP000807716">
    <property type="component" value="Unassembled WGS sequence"/>
</dbReference>
<feature type="region of interest" description="Disordered" evidence="1">
    <location>
        <begin position="36"/>
        <end position="250"/>
    </location>
</feature>
<accession>A0A9P6PT91</accession>
<keyword evidence="3" id="KW-1185">Reference proteome</keyword>
<evidence type="ECO:0000313" key="2">
    <source>
        <dbReference type="EMBL" id="KAG0253603.1"/>
    </source>
</evidence>
<evidence type="ECO:0000313" key="3">
    <source>
        <dbReference type="Proteomes" id="UP000807716"/>
    </source>
</evidence>
<evidence type="ECO:0000256" key="1">
    <source>
        <dbReference type="SAM" id="MobiDB-lite"/>
    </source>
</evidence>
<feature type="compositionally biased region" description="Polar residues" evidence="1">
    <location>
        <begin position="179"/>
        <end position="195"/>
    </location>
</feature>